<sequence length="325" mass="35571">MAVTATSAAFFELVIGSLFYGLFLTLAIFSNMLYIQRIGRSQGTRSRRTLMRIILRKPMIVGGLLITLLISARWVLDVIDTTHGFLNSSDRELYFTAPLRPRAVVELGLISASVFICDIMIIYRLWIVWNRSFVVVLFPMLALLGLLATGIGGTYQLAVDRPGDSMFTGKIKDWIAPEGVFNLVTNLYATGLIAYRICVTKCGLSGAAIIRVKTGNDLSRFLATIVESSALLSVSIIIEMITYSIKSPFHWFVLGNLGSISGISFMLINVRVALGWSQSDEPIVSASKIVFNADGTLSVPARALTDIEVDNGTDREAGKITLTDV</sequence>
<dbReference type="EMBL" id="JAWWNJ010000002">
    <property type="protein sequence ID" value="KAK7061982.1"/>
    <property type="molecule type" value="Genomic_DNA"/>
</dbReference>
<evidence type="ECO:0000256" key="1">
    <source>
        <dbReference type="SAM" id="Phobius"/>
    </source>
</evidence>
<name>A0AAW0EE77_9AGAR</name>
<keyword evidence="3" id="KW-1185">Reference proteome</keyword>
<dbReference type="Proteomes" id="UP001362999">
    <property type="component" value="Unassembled WGS sequence"/>
</dbReference>
<keyword evidence="1" id="KW-0812">Transmembrane</keyword>
<gene>
    <name evidence="2" type="ORF">R3P38DRAFT_682717</name>
</gene>
<comment type="caution">
    <text evidence="2">The sequence shown here is derived from an EMBL/GenBank/DDBJ whole genome shotgun (WGS) entry which is preliminary data.</text>
</comment>
<feature type="transmembrane region" description="Helical" evidence="1">
    <location>
        <begin position="249"/>
        <end position="268"/>
    </location>
</feature>
<organism evidence="2 3">
    <name type="scientific">Favolaschia claudopus</name>
    <dbReference type="NCBI Taxonomy" id="2862362"/>
    <lineage>
        <taxon>Eukaryota</taxon>
        <taxon>Fungi</taxon>
        <taxon>Dikarya</taxon>
        <taxon>Basidiomycota</taxon>
        <taxon>Agaricomycotina</taxon>
        <taxon>Agaricomycetes</taxon>
        <taxon>Agaricomycetidae</taxon>
        <taxon>Agaricales</taxon>
        <taxon>Marasmiineae</taxon>
        <taxon>Mycenaceae</taxon>
        <taxon>Favolaschia</taxon>
    </lineage>
</organism>
<proteinExistence type="predicted"/>
<feature type="transmembrane region" description="Helical" evidence="1">
    <location>
        <begin position="133"/>
        <end position="158"/>
    </location>
</feature>
<dbReference type="AlphaFoldDB" id="A0AAW0EE77"/>
<keyword evidence="1" id="KW-1133">Transmembrane helix</keyword>
<reference evidence="2 3" key="1">
    <citation type="journal article" date="2024" name="J Genomics">
        <title>Draft genome sequencing and assembly of Favolaschia claudopus CIRM-BRFM 2984 isolated from oak limbs.</title>
        <authorList>
            <person name="Navarro D."/>
            <person name="Drula E."/>
            <person name="Chaduli D."/>
            <person name="Cazenave R."/>
            <person name="Ahrendt S."/>
            <person name="Wang J."/>
            <person name="Lipzen A."/>
            <person name="Daum C."/>
            <person name="Barry K."/>
            <person name="Grigoriev I.V."/>
            <person name="Favel A."/>
            <person name="Rosso M.N."/>
            <person name="Martin F."/>
        </authorList>
    </citation>
    <scope>NUCLEOTIDE SEQUENCE [LARGE SCALE GENOMIC DNA]</scope>
    <source>
        <strain evidence="2 3">CIRM-BRFM 2984</strain>
    </source>
</reference>
<feature type="transmembrane region" description="Helical" evidence="1">
    <location>
        <begin position="54"/>
        <end position="76"/>
    </location>
</feature>
<keyword evidence="1" id="KW-0472">Membrane</keyword>
<feature type="transmembrane region" description="Helical" evidence="1">
    <location>
        <begin position="221"/>
        <end position="243"/>
    </location>
</feature>
<accession>A0AAW0EE77</accession>
<evidence type="ECO:0000313" key="3">
    <source>
        <dbReference type="Proteomes" id="UP001362999"/>
    </source>
</evidence>
<feature type="transmembrane region" description="Helical" evidence="1">
    <location>
        <begin position="103"/>
        <end position="126"/>
    </location>
</feature>
<protein>
    <submittedName>
        <fullName evidence="2">Uncharacterized protein</fullName>
    </submittedName>
</protein>
<evidence type="ECO:0000313" key="2">
    <source>
        <dbReference type="EMBL" id="KAK7061982.1"/>
    </source>
</evidence>
<feature type="transmembrane region" description="Helical" evidence="1">
    <location>
        <begin position="13"/>
        <end position="34"/>
    </location>
</feature>